<evidence type="ECO:0000313" key="1">
    <source>
        <dbReference type="EMBL" id="QLG56539.1"/>
    </source>
</evidence>
<evidence type="ECO:0000313" key="2">
    <source>
        <dbReference type="Proteomes" id="UP000509796"/>
    </source>
</evidence>
<gene>
    <name evidence="1" type="ORF">HX136_06410</name>
</gene>
<name>A0AB73UZQ4_ECOLX</name>
<dbReference type="AlphaFoldDB" id="A0AB73UZQ4"/>
<protein>
    <submittedName>
        <fullName evidence="1">Uncharacterized protein</fullName>
    </submittedName>
</protein>
<reference evidence="2" key="1">
    <citation type="submission" date="2020-06" db="EMBL/GenBank/DDBJ databases">
        <title>Identification and Characterisation of Fosfomycin Resistance in Escherichia coli Urinary Tract Infection Isolates from Australia.</title>
        <authorList>
            <person name="Mowlaboccus S."/>
            <person name="Daley D."/>
            <person name="Pang S."/>
            <person name="Gottlieb T."/>
            <person name="Nimmo G.R."/>
            <person name="George N."/>
            <person name="Korman T.M."/>
            <person name="Strietberg R."/>
            <person name="Robson J."/>
            <person name="Peachey G."/>
            <person name="Collignon P."/>
            <person name="Bradbury S."/>
            <person name="Colombi E."/>
            <person name="Ramsay J.P."/>
            <person name="Rogers B.A."/>
            <person name="Coombs G.W."/>
        </authorList>
    </citation>
    <scope>NUCLEOTIDE SEQUENCE [LARGE SCALE GENOMIC DNA]</scope>
    <source>
        <strain evidence="2">EC2</strain>
    </source>
</reference>
<dbReference type="RefSeq" id="WP_179231322.1">
    <property type="nucleotide sequence ID" value="NZ_CP058571.1"/>
</dbReference>
<proteinExistence type="predicted"/>
<dbReference type="Proteomes" id="UP000509796">
    <property type="component" value="Chromosome"/>
</dbReference>
<accession>A0AB73UZQ4</accession>
<organism evidence="1 2">
    <name type="scientific">Escherichia coli</name>
    <dbReference type="NCBI Taxonomy" id="562"/>
    <lineage>
        <taxon>Bacteria</taxon>
        <taxon>Pseudomonadati</taxon>
        <taxon>Pseudomonadota</taxon>
        <taxon>Gammaproteobacteria</taxon>
        <taxon>Enterobacterales</taxon>
        <taxon>Enterobacteriaceae</taxon>
        <taxon>Escherichia</taxon>
    </lineage>
</organism>
<dbReference type="EMBL" id="CP058571">
    <property type="protein sequence ID" value="QLG56539.1"/>
    <property type="molecule type" value="Genomic_DNA"/>
</dbReference>
<sequence>MTEQAYDLTKITEVQQTNDEQKVNFLLGSGWVLLKVTETQFHDNYGALKADVVFTLGNTQ</sequence>